<organism>
    <name type="scientific">Ixodes scapularis</name>
    <name type="common">Black-legged tick</name>
    <name type="synonym">Deer tick</name>
    <dbReference type="NCBI Taxonomy" id="6945"/>
    <lineage>
        <taxon>Eukaryota</taxon>
        <taxon>Metazoa</taxon>
        <taxon>Ecdysozoa</taxon>
        <taxon>Arthropoda</taxon>
        <taxon>Chelicerata</taxon>
        <taxon>Arachnida</taxon>
        <taxon>Acari</taxon>
        <taxon>Parasitiformes</taxon>
        <taxon>Ixodida</taxon>
        <taxon>Ixodoidea</taxon>
        <taxon>Ixodidae</taxon>
        <taxon>Ixodinae</taxon>
        <taxon>Ixodes</taxon>
    </lineage>
</organism>
<accession>B7PQ90</accession>
<evidence type="ECO:0000313" key="3">
    <source>
        <dbReference type="Proteomes" id="UP000001555"/>
    </source>
</evidence>
<keyword evidence="3" id="KW-1185">Reference proteome</keyword>
<evidence type="ECO:0000313" key="2">
    <source>
        <dbReference type="EnsemblMetazoa" id="ISCW005423-PA"/>
    </source>
</evidence>
<reference evidence="1 3" key="1">
    <citation type="submission" date="2008-03" db="EMBL/GenBank/DDBJ databases">
        <title>Annotation of Ixodes scapularis.</title>
        <authorList>
            <consortium name="Ixodes scapularis Genome Project Consortium"/>
            <person name="Caler E."/>
            <person name="Hannick L.I."/>
            <person name="Bidwell S."/>
            <person name="Joardar V."/>
            <person name="Thiagarajan M."/>
            <person name="Amedeo P."/>
            <person name="Galinsky K.J."/>
            <person name="Schobel S."/>
            <person name="Inman J."/>
            <person name="Hostetler J."/>
            <person name="Miller J."/>
            <person name="Hammond M."/>
            <person name="Megy K."/>
            <person name="Lawson D."/>
            <person name="Kodira C."/>
            <person name="Sutton G."/>
            <person name="Meyer J."/>
            <person name="Hill C.A."/>
            <person name="Birren B."/>
            <person name="Nene V."/>
            <person name="Collins F."/>
            <person name="Alarcon-Chaidez F."/>
            <person name="Wikel S."/>
            <person name="Strausberg R."/>
        </authorList>
    </citation>
    <scope>NUCLEOTIDE SEQUENCE [LARGE SCALE GENOMIC DNA]</scope>
    <source>
        <strain evidence="3">Wikel</strain>
        <strain evidence="1">Wikel colony</strain>
    </source>
</reference>
<dbReference type="EMBL" id="ABJB011097891">
    <property type="status" value="NOT_ANNOTATED_CDS"/>
    <property type="molecule type" value="Genomic_DNA"/>
</dbReference>
<dbReference type="Proteomes" id="UP000001555">
    <property type="component" value="Unassembled WGS sequence"/>
</dbReference>
<reference evidence="2" key="2">
    <citation type="submission" date="2020-05" db="UniProtKB">
        <authorList>
            <consortium name="EnsemblMetazoa"/>
        </authorList>
    </citation>
    <scope>IDENTIFICATION</scope>
    <source>
        <strain evidence="2">wikel</strain>
    </source>
</reference>
<dbReference type="VEuPathDB" id="VectorBase:ISCI005423"/>
<dbReference type="AlphaFoldDB" id="B7PQ90"/>
<evidence type="ECO:0000313" key="1">
    <source>
        <dbReference type="EMBL" id="EEC08762.1"/>
    </source>
</evidence>
<dbReference type="PaxDb" id="6945-B7PQ90"/>
<gene>
    <name evidence="1" type="ORF">IscW_ISCW005423</name>
</gene>
<dbReference type="HOGENOM" id="CLU_1751735_0_0_1"/>
<dbReference type="InParanoid" id="B7PQ90"/>
<dbReference type="EnsemblMetazoa" id="ISCW005423-RA">
    <property type="protein sequence ID" value="ISCW005423-PA"/>
    <property type="gene ID" value="ISCW005423"/>
</dbReference>
<name>B7PQ90_IXOSC</name>
<dbReference type="EMBL" id="DS763698">
    <property type="protein sequence ID" value="EEC08762.1"/>
    <property type="molecule type" value="Genomic_DNA"/>
</dbReference>
<protein>
    <submittedName>
        <fullName evidence="1 2">Uncharacterized protein</fullName>
    </submittedName>
</protein>
<sequence length="149" mass="16886">MVTVKWVPCHQGVYSNGLSHNSAEEVLRQIQESRSGVASSEAKHEQRHAYEKAQHLAEKERRKALRVLIPEEEGQVPFGYIQRPAVRLRRIWTGAAVSSYKRALIKKKPEEGRCTHCPQKGLRHQLLNSGTSFGNAWCYKSIGTPRLQG</sequence>
<dbReference type="VEuPathDB" id="VectorBase:ISCW005423"/>
<proteinExistence type="predicted"/>